<dbReference type="SUPFAM" id="SSF46785">
    <property type="entry name" value="Winged helix' DNA-binding domain"/>
    <property type="match status" value="1"/>
</dbReference>
<dbReference type="SUPFAM" id="SSF52540">
    <property type="entry name" value="P-loop containing nucleoside triphosphate hydrolases"/>
    <property type="match status" value="1"/>
</dbReference>
<dbReference type="InterPro" id="IPR004968">
    <property type="entry name" value="DNA_primase/NTPase_C"/>
</dbReference>
<comment type="caution">
    <text evidence="6">The sequence shown here is derived from an EMBL/GenBank/DDBJ whole genome shotgun (WGS) entry which is preliminary data.</text>
</comment>
<dbReference type="Pfam" id="PF03288">
    <property type="entry name" value="Pox_D5"/>
    <property type="match status" value="1"/>
</dbReference>
<dbReference type="GO" id="GO:0016787">
    <property type="term" value="F:hydrolase activity"/>
    <property type="evidence" value="ECO:0007669"/>
    <property type="project" value="UniProtKB-KW"/>
</dbReference>
<dbReference type="PANTHER" id="PTHR35372">
    <property type="entry name" value="ATP BINDING PROTEIN-RELATED"/>
    <property type="match status" value="1"/>
</dbReference>
<dbReference type="InterPro" id="IPR014818">
    <property type="entry name" value="Phage/plasmid_primase_P4_C"/>
</dbReference>
<proteinExistence type="predicted"/>
<gene>
    <name evidence="6" type="ORF">DPV98_04175</name>
</gene>
<dbReference type="InterPro" id="IPR045455">
    <property type="entry name" value="NrS-1_pol-like_helicase"/>
</dbReference>
<dbReference type="InterPro" id="IPR036388">
    <property type="entry name" value="WH-like_DNA-bd_sf"/>
</dbReference>
<keyword evidence="3" id="KW-0347">Helicase</keyword>
<dbReference type="Pfam" id="PF08706">
    <property type="entry name" value="D5_N"/>
    <property type="match status" value="1"/>
</dbReference>
<dbReference type="InterPro" id="IPR027417">
    <property type="entry name" value="P-loop_NTPase"/>
</dbReference>
<evidence type="ECO:0000259" key="5">
    <source>
        <dbReference type="PROSITE" id="PS51206"/>
    </source>
</evidence>
<reference evidence="6 7" key="1">
    <citation type="submission" date="2018-05" db="EMBL/GenBank/DDBJ databases">
        <title>Draft Genome Sequences for a Diverse set of 7 Haemophilus Species.</title>
        <authorList>
            <person name="Nichols M."/>
            <person name="Topaz N."/>
            <person name="Wang X."/>
            <person name="Wang X."/>
            <person name="Boxrud D."/>
        </authorList>
    </citation>
    <scope>NUCLEOTIDE SEQUENCE [LARGE SCALE GENOMIC DNA]</scope>
    <source>
        <strain evidence="6 7">C2010039593</strain>
    </source>
</reference>
<dbReference type="Gene3D" id="3.40.50.300">
    <property type="entry name" value="P-loop containing nucleotide triphosphate hydrolases"/>
    <property type="match status" value="1"/>
</dbReference>
<evidence type="ECO:0000256" key="3">
    <source>
        <dbReference type="ARBA" id="ARBA00022806"/>
    </source>
</evidence>
<evidence type="ECO:0000256" key="4">
    <source>
        <dbReference type="ARBA" id="ARBA00022840"/>
    </source>
</evidence>
<protein>
    <submittedName>
        <fullName evidence="6">DNA primase</fullName>
    </submittedName>
</protein>
<evidence type="ECO:0000256" key="2">
    <source>
        <dbReference type="ARBA" id="ARBA00022801"/>
    </source>
</evidence>
<dbReference type="InterPro" id="IPR036390">
    <property type="entry name" value="WH_DNA-bd_sf"/>
</dbReference>
<dbReference type="EMBL" id="QEQD01000003">
    <property type="protein sequence ID" value="RDF05003.1"/>
    <property type="molecule type" value="Genomic_DNA"/>
</dbReference>
<dbReference type="SMART" id="SM00885">
    <property type="entry name" value="D5_N"/>
    <property type="match status" value="1"/>
</dbReference>
<dbReference type="Pfam" id="PF19263">
    <property type="entry name" value="DUF5906"/>
    <property type="match status" value="1"/>
</dbReference>
<evidence type="ECO:0000313" key="7">
    <source>
        <dbReference type="Proteomes" id="UP000253999"/>
    </source>
</evidence>
<dbReference type="AlphaFoldDB" id="A0A369ZE43"/>
<dbReference type="GO" id="GO:0004386">
    <property type="term" value="F:helicase activity"/>
    <property type="evidence" value="ECO:0007669"/>
    <property type="project" value="UniProtKB-KW"/>
</dbReference>
<dbReference type="Gene3D" id="1.10.10.10">
    <property type="entry name" value="Winged helix-like DNA-binding domain superfamily/Winged helix DNA-binding domain"/>
    <property type="match status" value="1"/>
</dbReference>
<dbReference type="PANTHER" id="PTHR35372:SF2">
    <property type="entry name" value="SF3 HELICASE DOMAIN-CONTAINING PROTEIN"/>
    <property type="match status" value="1"/>
</dbReference>
<sequence>MAKLTNAPYLKEPWNNEPLSDLLVLVGSEAWHYWGKGKNEQWKLIADGFNIPTFKSSNANVIRYEQTPVILGAEQLAEINRIRIAHEKQRFIKFIQCGTLTEKQKTALCLNVAEHTKAEKVTLFDAHTLSVLEELSGYIQRLRTGESSAIVAGGNTSKIKEGDRTNEKARAFKNWLGLDIALQRGSREVYAYDGKIWGKIDADNLEEKAVAFLDENELGYSDKTLNRLINTLKAQLPRMSDTPNDLIAFNNGVLNRNTLQFELHQRNHWLTACIPHNYDERVTETPNFDKWLKFVADGCDVKARNILAAFYAILTNRYNWQIFFEVTGKGGSGKSIFASIATLLAGEKNTASGKLENFDDEKGLDGFENKTLILCPEQSKYAGDGGGLKSISGGDLLRISPKYIRAFYSKITALIILVNNEPCRFTERAGGVERRRVIFDFPRIVPKNDCDPDLMNKITLEVGGIIRKVLDAFPNPLDAKKALDEQKNSDEALAVKMASDPLAAFFEYFYTSEKTNGLYIGNGNMMRDKMRTHLYPAYLAYVGAMNISELGLNTFSAGIEQALRQHGNEHDFTKNRVTHGVRTNIHFKDFDEFLSAIMS</sequence>
<accession>A0A369ZE43</accession>
<name>A0A369ZE43_HAEPH</name>
<keyword evidence="1" id="KW-0547">Nucleotide-binding</keyword>
<dbReference type="Proteomes" id="UP000253999">
    <property type="component" value="Unassembled WGS sequence"/>
</dbReference>
<feature type="domain" description="SF3 helicase" evidence="5">
    <location>
        <begin position="301"/>
        <end position="454"/>
    </location>
</feature>
<evidence type="ECO:0000313" key="6">
    <source>
        <dbReference type="EMBL" id="RDF05003.1"/>
    </source>
</evidence>
<dbReference type="RefSeq" id="WP_111312756.1">
    <property type="nucleotide sequence ID" value="NZ_QEQD01000003.1"/>
</dbReference>
<organism evidence="6 7">
    <name type="scientific">Haemophilus parahaemolyticus</name>
    <dbReference type="NCBI Taxonomy" id="735"/>
    <lineage>
        <taxon>Bacteria</taxon>
        <taxon>Pseudomonadati</taxon>
        <taxon>Pseudomonadota</taxon>
        <taxon>Gammaproteobacteria</taxon>
        <taxon>Pasteurellales</taxon>
        <taxon>Pasteurellaceae</taxon>
        <taxon>Haemophilus</taxon>
    </lineage>
</organism>
<dbReference type="GO" id="GO:0005524">
    <property type="term" value="F:ATP binding"/>
    <property type="evidence" value="ECO:0007669"/>
    <property type="project" value="UniProtKB-KW"/>
</dbReference>
<dbReference type="PROSITE" id="PS51206">
    <property type="entry name" value="SF3_HELICASE_1"/>
    <property type="match status" value="1"/>
</dbReference>
<dbReference type="InterPro" id="IPR014015">
    <property type="entry name" value="Helicase_SF3_DNA-vir"/>
</dbReference>
<evidence type="ECO:0000256" key="1">
    <source>
        <dbReference type="ARBA" id="ARBA00022741"/>
    </source>
</evidence>
<keyword evidence="4" id="KW-0067">ATP-binding</keyword>
<dbReference type="InterPro" id="IPR051620">
    <property type="entry name" value="ORF904-like_C"/>
</dbReference>
<keyword evidence="2" id="KW-0378">Hydrolase</keyword>